<protein>
    <submittedName>
        <fullName evidence="2">Uncharacterized protein</fullName>
    </submittedName>
</protein>
<reference evidence="2 3" key="1">
    <citation type="journal article" date="2018" name="Front. Plant Sci.">
        <title>Red Clover (Trifolium pratense) and Zigzag Clover (T. medium) - A Picture of Genomic Similarities and Differences.</title>
        <authorList>
            <person name="Dluhosova J."/>
            <person name="Istvanek J."/>
            <person name="Nedelnik J."/>
            <person name="Repkova J."/>
        </authorList>
    </citation>
    <scope>NUCLEOTIDE SEQUENCE [LARGE SCALE GENOMIC DNA]</scope>
    <source>
        <strain evidence="3">cv. 10/8</strain>
        <tissue evidence="2">Leaf</tissue>
    </source>
</reference>
<evidence type="ECO:0000256" key="1">
    <source>
        <dbReference type="SAM" id="MobiDB-lite"/>
    </source>
</evidence>
<dbReference type="EMBL" id="LXQA011076111">
    <property type="protein sequence ID" value="MCI83818.1"/>
    <property type="molecule type" value="Genomic_DNA"/>
</dbReference>
<name>A0A392V663_9FABA</name>
<comment type="caution">
    <text evidence="2">The sequence shown here is derived from an EMBL/GenBank/DDBJ whole genome shotgun (WGS) entry which is preliminary data.</text>
</comment>
<feature type="region of interest" description="Disordered" evidence="1">
    <location>
        <begin position="1"/>
        <end position="23"/>
    </location>
</feature>
<organism evidence="2 3">
    <name type="scientific">Trifolium medium</name>
    <dbReference type="NCBI Taxonomy" id="97028"/>
    <lineage>
        <taxon>Eukaryota</taxon>
        <taxon>Viridiplantae</taxon>
        <taxon>Streptophyta</taxon>
        <taxon>Embryophyta</taxon>
        <taxon>Tracheophyta</taxon>
        <taxon>Spermatophyta</taxon>
        <taxon>Magnoliopsida</taxon>
        <taxon>eudicotyledons</taxon>
        <taxon>Gunneridae</taxon>
        <taxon>Pentapetalae</taxon>
        <taxon>rosids</taxon>
        <taxon>fabids</taxon>
        <taxon>Fabales</taxon>
        <taxon>Fabaceae</taxon>
        <taxon>Papilionoideae</taxon>
        <taxon>50 kb inversion clade</taxon>
        <taxon>NPAAA clade</taxon>
        <taxon>Hologalegina</taxon>
        <taxon>IRL clade</taxon>
        <taxon>Trifolieae</taxon>
        <taxon>Trifolium</taxon>
    </lineage>
</organism>
<dbReference type="Proteomes" id="UP000265520">
    <property type="component" value="Unassembled WGS sequence"/>
</dbReference>
<accession>A0A392V663</accession>
<evidence type="ECO:0000313" key="3">
    <source>
        <dbReference type="Proteomes" id="UP000265520"/>
    </source>
</evidence>
<keyword evidence="3" id="KW-1185">Reference proteome</keyword>
<feature type="compositionally biased region" description="Polar residues" evidence="1">
    <location>
        <begin position="1"/>
        <end position="13"/>
    </location>
</feature>
<evidence type="ECO:0000313" key="2">
    <source>
        <dbReference type="EMBL" id="MCI83818.1"/>
    </source>
</evidence>
<proteinExistence type="predicted"/>
<sequence length="23" mass="2473">MLRSASLTASEFASSAPKDLGWF</sequence>
<dbReference type="AlphaFoldDB" id="A0A392V663"/>